<proteinExistence type="predicted"/>
<organism evidence="3 4">
    <name type="scientific">Aromia moschata</name>
    <dbReference type="NCBI Taxonomy" id="1265417"/>
    <lineage>
        <taxon>Eukaryota</taxon>
        <taxon>Metazoa</taxon>
        <taxon>Ecdysozoa</taxon>
        <taxon>Arthropoda</taxon>
        <taxon>Hexapoda</taxon>
        <taxon>Insecta</taxon>
        <taxon>Pterygota</taxon>
        <taxon>Neoptera</taxon>
        <taxon>Endopterygota</taxon>
        <taxon>Coleoptera</taxon>
        <taxon>Polyphaga</taxon>
        <taxon>Cucujiformia</taxon>
        <taxon>Chrysomeloidea</taxon>
        <taxon>Cerambycidae</taxon>
        <taxon>Cerambycinae</taxon>
        <taxon>Callichromatini</taxon>
        <taxon>Aromia</taxon>
    </lineage>
</organism>
<accession>A0AAV8ZIQ7</accession>
<protein>
    <recommendedName>
        <fullName evidence="2">DDE-1 domain-containing protein</fullName>
    </recommendedName>
</protein>
<feature type="compositionally biased region" description="Basic and acidic residues" evidence="1">
    <location>
        <begin position="176"/>
        <end position="185"/>
    </location>
</feature>
<evidence type="ECO:0000313" key="4">
    <source>
        <dbReference type="Proteomes" id="UP001162162"/>
    </source>
</evidence>
<dbReference type="EMBL" id="JAPWTK010000001">
    <property type="protein sequence ID" value="KAJ8963477.1"/>
    <property type="molecule type" value="Genomic_DNA"/>
</dbReference>
<comment type="caution">
    <text evidence="3">The sequence shown here is derived from an EMBL/GenBank/DDBJ whole genome shotgun (WGS) entry which is preliminary data.</text>
</comment>
<feature type="region of interest" description="Disordered" evidence="1">
    <location>
        <begin position="159"/>
        <end position="185"/>
    </location>
</feature>
<feature type="domain" description="DDE-1" evidence="2">
    <location>
        <begin position="53"/>
        <end position="124"/>
    </location>
</feature>
<dbReference type="InterPro" id="IPR004875">
    <property type="entry name" value="DDE_SF_endonuclease_dom"/>
</dbReference>
<evidence type="ECO:0000256" key="1">
    <source>
        <dbReference type="SAM" id="MobiDB-lite"/>
    </source>
</evidence>
<reference evidence="3" key="1">
    <citation type="journal article" date="2023" name="Insect Mol. Biol.">
        <title>Genome sequencing provides insights into the evolution of gene families encoding plant cell wall-degrading enzymes in longhorned beetles.</title>
        <authorList>
            <person name="Shin N.R."/>
            <person name="Okamura Y."/>
            <person name="Kirsch R."/>
            <person name="Pauchet Y."/>
        </authorList>
    </citation>
    <scope>NUCLEOTIDE SEQUENCE</scope>
    <source>
        <strain evidence="3">AMC_N1</strain>
    </source>
</reference>
<dbReference type="AlphaFoldDB" id="A0AAV8ZIQ7"/>
<keyword evidence="4" id="KW-1185">Reference proteome</keyword>
<dbReference type="Pfam" id="PF03184">
    <property type="entry name" value="DDE_1"/>
    <property type="match status" value="1"/>
</dbReference>
<sequence length="185" mass="20234">MHSCVILPPSVVLKECSSNVVLKTLLGLVGILVPRVRYKNSFVIGCPSGSDGDANSSGWMVEKNFVKFVRHFINFSRCSKERSVLMLLDNHDSHLSIEALDLLKDNGVVGVSFPPHRSHKLQPRSVFGMGMPTCPGHGRPGSAPDIYVTRYSASQAPQIMSRGASPATSSYLPEADEIRETPLYH</sequence>
<evidence type="ECO:0000313" key="3">
    <source>
        <dbReference type="EMBL" id="KAJ8963477.1"/>
    </source>
</evidence>
<evidence type="ECO:0000259" key="2">
    <source>
        <dbReference type="Pfam" id="PF03184"/>
    </source>
</evidence>
<dbReference type="GO" id="GO:0003676">
    <property type="term" value="F:nucleic acid binding"/>
    <property type="evidence" value="ECO:0007669"/>
    <property type="project" value="InterPro"/>
</dbReference>
<name>A0AAV8ZIQ7_9CUCU</name>
<gene>
    <name evidence="3" type="ORF">NQ318_018960</name>
</gene>
<dbReference type="Proteomes" id="UP001162162">
    <property type="component" value="Unassembled WGS sequence"/>
</dbReference>